<dbReference type="OrthoDB" id="5431364at2"/>
<dbReference type="PROSITE" id="PS50885">
    <property type="entry name" value="HAMP"/>
    <property type="match status" value="1"/>
</dbReference>
<accession>A0A1X0XSH0</accession>
<dbReference type="STRING" id="1969733.B5V00_14780"/>
<feature type="domain" description="HAMP" evidence="2">
    <location>
        <begin position="93"/>
        <end position="145"/>
    </location>
</feature>
<keyword evidence="4" id="KW-1185">Reference proteome</keyword>
<keyword evidence="1" id="KW-1133">Transmembrane helix</keyword>
<reference evidence="3 4" key="1">
    <citation type="submission" date="2017-03" db="EMBL/GenBank/DDBJ databases">
        <title>Genome sequence of Geothermobacter sp. EPR-M, Deep-Sea Iron Reducer.</title>
        <authorList>
            <person name="Tully B."/>
            <person name="Savalia P."/>
            <person name="Abuyen K."/>
            <person name="Baughan C."/>
            <person name="Romero E."/>
            <person name="Ronkowski C."/>
            <person name="Torres B."/>
            <person name="Tremblay J."/>
            <person name="Trujillo A."/>
            <person name="Tyler M."/>
            <person name="Perez-Rodriguez I."/>
            <person name="Amend J."/>
        </authorList>
    </citation>
    <scope>NUCLEOTIDE SEQUENCE [LARGE SCALE GENOMIC DNA]</scope>
    <source>
        <strain evidence="3 4">EPR-M</strain>
    </source>
</reference>
<dbReference type="InterPro" id="IPR003660">
    <property type="entry name" value="HAMP_dom"/>
</dbReference>
<dbReference type="GO" id="GO:0007165">
    <property type="term" value="P:signal transduction"/>
    <property type="evidence" value="ECO:0007669"/>
    <property type="project" value="InterPro"/>
</dbReference>
<proteinExistence type="predicted"/>
<dbReference type="RefSeq" id="WP_085011595.1">
    <property type="nucleotide sequence ID" value="NZ_NAAD01000025.1"/>
</dbReference>
<evidence type="ECO:0000259" key="2">
    <source>
        <dbReference type="PROSITE" id="PS50885"/>
    </source>
</evidence>
<name>A0A1X0XSH0_9BACT</name>
<organism evidence="3 4">
    <name type="scientific">Geothermobacter hydrogeniphilus</name>
    <dbReference type="NCBI Taxonomy" id="1969733"/>
    <lineage>
        <taxon>Bacteria</taxon>
        <taxon>Pseudomonadati</taxon>
        <taxon>Thermodesulfobacteriota</taxon>
        <taxon>Desulfuromonadia</taxon>
        <taxon>Desulfuromonadales</taxon>
        <taxon>Geothermobacteraceae</taxon>
        <taxon>Geothermobacter</taxon>
    </lineage>
</organism>
<dbReference type="GO" id="GO:0016020">
    <property type="term" value="C:membrane"/>
    <property type="evidence" value="ECO:0007669"/>
    <property type="project" value="InterPro"/>
</dbReference>
<comment type="caution">
    <text evidence="3">The sequence shown here is derived from an EMBL/GenBank/DDBJ whole genome shotgun (WGS) entry which is preliminary data.</text>
</comment>
<evidence type="ECO:0000256" key="1">
    <source>
        <dbReference type="SAM" id="Phobius"/>
    </source>
</evidence>
<gene>
    <name evidence="3" type="ORF">B5V00_14780</name>
</gene>
<dbReference type="AlphaFoldDB" id="A0A1X0XSH0"/>
<dbReference type="EMBL" id="NAAD01000025">
    <property type="protein sequence ID" value="ORJ55863.1"/>
    <property type="molecule type" value="Genomic_DNA"/>
</dbReference>
<feature type="transmembrane region" description="Helical" evidence="1">
    <location>
        <begin position="72"/>
        <end position="91"/>
    </location>
</feature>
<keyword evidence="1" id="KW-0472">Membrane</keyword>
<dbReference type="Gene3D" id="6.10.340.10">
    <property type="match status" value="1"/>
</dbReference>
<protein>
    <recommendedName>
        <fullName evidence="2">HAMP domain-containing protein</fullName>
    </recommendedName>
</protein>
<sequence length="194" mass="22399">MKRHYKRRNFFINKEFQGRFIFLYFTFSFAGVIFFALIFSFLSQDHLTIAYSGQQLQFGKTPLVLLRELVEANWIFLITVGVFIALVSMFLTHRVAGPLFRFERTFEAISNRDLDWRVVLRSKDEAKQAAGKLNAANDTLNTDLRAILARSEHLDSILEKLQEGDAAEALLLRQARAENQGILDLLKGYRFRSG</sequence>
<feature type="transmembrane region" description="Helical" evidence="1">
    <location>
        <begin position="21"/>
        <end position="42"/>
    </location>
</feature>
<evidence type="ECO:0000313" key="3">
    <source>
        <dbReference type="EMBL" id="ORJ55863.1"/>
    </source>
</evidence>
<dbReference type="Proteomes" id="UP000193136">
    <property type="component" value="Unassembled WGS sequence"/>
</dbReference>
<evidence type="ECO:0000313" key="4">
    <source>
        <dbReference type="Proteomes" id="UP000193136"/>
    </source>
</evidence>
<keyword evidence="1" id="KW-0812">Transmembrane</keyword>